<dbReference type="InterPro" id="IPR050306">
    <property type="entry name" value="PfkB_Carbo_kinase"/>
</dbReference>
<protein>
    <submittedName>
        <fullName evidence="5">Carbohydrate kinase</fullName>
    </submittedName>
</protein>
<keyword evidence="6" id="KW-1185">Reference proteome</keyword>
<dbReference type="PANTHER" id="PTHR43085">
    <property type="entry name" value="HEXOKINASE FAMILY MEMBER"/>
    <property type="match status" value="1"/>
</dbReference>
<evidence type="ECO:0000256" key="2">
    <source>
        <dbReference type="ARBA" id="ARBA00022679"/>
    </source>
</evidence>
<evidence type="ECO:0000313" key="5">
    <source>
        <dbReference type="EMBL" id="UOB19211.1"/>
    </source>
</evidence>
<dbReference type="InterPro" id="IPR011611">
    <property type="entry name" value="PfkB_dom"/>
</dbReference>
<dbReference type="InterPro" id="IPR029056">
    <property type="entry name" value="Ribokinase-like"/>
</dbReference>
<dbReference type="Proteomes" id="UP000831290">
    <property type="component" value="Chromosome"/>
</dbReference>
<dbReference type="AlphaFoldDB" id="A0A9E7CU16"/>
<evidence type="ECO:0000256" key="3">
    <source>
        <dbReference type="ARBA" id="ARBA00022777"/>
    </source>
</evidence>
<evidence type="ECO:0000313" key="6">
    <source>
        <dbReference type="Proteomes" id="UP000831290"/>
    </source>
</evidence>
<sequence length="316" mass="34787">MINVFCIGEILIDFVAEKQGNDLSKADNFIKKAGGAPANVAAAISKLKGKSYFVGAVGKDPFGLFLKNTLKNLNVLTTHLQEKEIFTTLAFVSIAENGERDFVFSRGADAFLDYDPNFKTKLKESLVHFGSATAFLEGNLESTYSLYLNEAVTNDCFISFDPNFRTDLWKNNEQDFIKKSIAFIEKADFSKFSIEEAQLISGETDIEKACDKLHKYGTKIIAVTLGSEGTYLSTLSHKEIIKSIKVNPIDTTGAGDAFVGCFLKLVADLKNPKVDLEDFILLKKMIKTANVAGALTTTNYGAIASLPTMETIKRYE</sequence>
<keyword evidence="3 5" id="KW-0418">Kinase</keyword>
<keyword evidence="2" id="KW-0808">Transferase</keyword>
<name>A0A9E7CU16_9FLAO</name>
<dbReference type="KEGG" id="fbm:MQE35_07900"/>
<dbReference type="RefSeq" id="WP_255845828.1">
    <property type="nucleotide sequence ID" value="NZ_CP094358.1"/>
</dbReference>
<gene>
    <name evidence="5" type="ORF">MQE35_07900</name>
</gene>
<evidence type="ECO:0000256" key="1">
    <source>
        <dbReference type="ARBA" id="ARBA00010688"/>
    </source>
</evidence>
<dbReference type="Gene3D" id="3.40.1190.20">
    <property type="match status" value="1"/>
</dbReference>
<dbReference type="GO" id="GO:0016301">
    <property type="term" value="F:kinase activity"/>
    <property type="evidence" value="ECO:0007669"/>
    <property type="project" value="UniProtKB-KW"/>
</dbReference>
<dbReference type="SUPFAM" id="SSF53613">
    <property type="entry name" value="Ribokinase-like"/>
    <property type="match status" value="1"/>
</dbReference>
<proteinExistence type="inferred from homology"/>
<dbReference type="Pfam" id="PF00294">
    <property type="entry name" value="PfkB"/>
    <property type="match status" value="1"/>
</dbReference>
<organism evidence="5 6">
    <name type="scientific">Abyssalbus ytuae</name>
    <dbReference type="NCBI Taxonomy" id="2926907"/>
    <lineage>
        <taxon>Bacteria</taxon>
        <taxon>Pseudomonadati</taxon>
        <taxon>Bacteroidota</taxon>
        <taxon>Flavobacteriia</taxon>
        <taxon>Flavobacteriales</taxon>
        <taxon>Flavobacteriaceae</taxon>
        <taxon>Abyssalbus</taxon>
    </lineage>
</organism>
<dbReference type="EMBL" id="CP094358">
    <property type="protein sequence ID" value="UOB19211.1"/>
    <property type="molecule type" value="Genomic_DNA"/>
</dbReference>
<evidence type="ECO:0000259" key="4">
    <source>
        <dbReference type="Pfam" id="PF00294"/>
    </source>
</evidence>
<accession>A0A9E7CU16</accession>
<feature type="domain" description="Carbohydrate kinase PfkB" evidence="4">
    <location>
        <begin position="1"/>
        <end position="308"/>
    </location>
</feature>
<dbReference type="CDD" id="cd01167">
    <property type="entry name" value="bac_FRK"/>
    <property type="match status" value="1"/>
</dbReference>
<dbReference type="PANTHER" id="PTHR43085:SF54">
    <property type="entry name" value="PUTATIVE-RELATED"/>
    <property type="match status" value="1"/>
</dbReference>
<comment type="similarity">
    <text evidence="1">Belongs to the carbohydrate kinase PfkB family.</text>
</comment>
<reference evidence="5" key="1">
    <citation type="submission" date="2022-03" db="EMBL/GenBank/DDBJ databases">
        <title>Description of Abyssus ytuae gen. nov., sp. nov., a novel member of the family Flavobacteriaceae isolated from the sediment of Mariana Trench.</title>
        <authorList>
            <person name="Zhang J."/>
            <person name="Xu X."/>
        </authorList>
    </citation>
    <scope>NUCLEOTIDE SEQUENCE</scope>
    <source>
        <strain evidence="5">MT3330</strain>
    </source>
</reference>